<dbReference type="SUPFAM" id="SSF56784">
    <property type="entry name" value="HAD-like"/>
    <property type="match status" value="1"/>
</dbReference>
<organism evidence="2">
    <name type="scientific">freshwater metagenome</name>
    <dbReference type="NCBI Taxonomy" id="449393"/>
    <lineage>
        <taxon>unclassified sequences</taxon>
        <taxon>metagenomes</taxon>
        <taxon>ecological metagenomes</taxon>
    </lineage>
</organism>
<dbReference type="EMBL" id="CAFBQP010000075">
    <property type="protein sequence ID" value="CAB5066388.1"/>
    <property type="molecule type" value="Genomic_DNA"/>
</dbReference>
<dbReference type="SFLD" id="SFLDS00003">
    <property type="entry name" value="Haloacid_Dehalogenase"/>
    <property type="match status" value="1"/>
</dbReference>
<proteinExistence type="predicted"/>
<dbReference type="AlphaFoldDB" id="A0A6J6UJD6"/>
<evidence type="ECO:0000313" key="3">
    <source>
        <dbReference type="EMBL" id="CAB5066388.1"/>
    </source>
</evidence>
<dbReference type="EMBL" id="CAEZYY010000022">
    <property type="protein sequence ID" value="CAB4759970.1"/>
    <property type="molecule type" value="Genomic_DNA"/>
</dbReference>
<dbReference type="PANTHER" id="PTHR46649">
    <property type="match status" value="1"/>
</dbReference>
<dbReference type="PANTHER" id="PTHR46649:SF4">
    <property type="entry name" value="HALOACID DEHALOGENASE-LIKE HYDROLASE (HAD) SUPERFAMILY PROTEIN"/>
    <property type="match status" value="1"/>
</dbReference>
<dbReference type="InterPro" id="IPR006439">
    <property type="entry name" value="HAD-SF_hydro_IA"/>
</dbReference>
<evidence type="ECO:0000313" key="2">
    <source>
        <dbReference type="EMBL" id="CAB4759970.1"/>
    </source>
</evidence>
<dbReference type="EMBL" id="CAEZXX010000126">
    <property type="protein sequence ID" value="CAB4719677.1"/>
    <property type="molecule type" value="Genomic_DNA"/>
</dbReference>
<dbReference type="Gene3D" id="3.40.50.1000">
    <property type="entry name" value="HAD superfamily/HAD-like"/>
    <property type="match status" value="1"/>
</dbReference>
<dbReference type="Pfam" id="PF00702">
    <property type="entry name" value="Hydrolase"/>
    <property type="match status" value="1"/>
</dbReference>
<reference evidence="2" key="1">
    <citation type="submission" date="2020-05" db="EMBL/GenBank/DDBJ databases">
        <authorList>
            <person name="Chiriac C."/>
            <person name="Salcher M."/>
            <person name="Ghai R."/>
            <person name="Kavagutti S V."/>
        </authorList>
    </citation>
    <scope>NUCLEOTIDE SEQUENCE</scope>
</reference>
<evidence type="ECO:0000313" key="1">
    <source>
        <dbReference type="EMBL" id="CAB4719677.1"/>
    </source>
</evidence>
<dbReference type="SFLD" id="SFLDG01129">
    <property type="entry name" value="C1.5:_HAD__Beta-PGM__Phosphata"/>
    <property type="match status" value="1"/>
</dbReference>
<name>A0A6J6UJD6_9ZZZZ</name>
<protein>
    <submittedName>
        <fullName evidence="2">Unannotated protein</fullName>
    </submittedName>
</protein>
<accession>A0A6J6UJD6</accession>
<gene>
    <name evidence="1" type="ORF">UFOPK2602_01647</name>
    <name evidence="2" type="ORF">UFOPK2806_01583</name>
    <name evidence="3" type="ORF">UFOPK4306_01805</name>
</gene>
<sequence length="216" mass="23837">MIRAVLSDWGHTLFDTAGSVVFLERWAAERGLAATTRRISSLYHSAFAQSRSADELAQGRDKSAERHRECWLSLWAELDRELPGAAEALYAFETSAEGWVPFPDTASFLRALDSHGVPLVIVSDVPFDLRPIFDHYGLLHHVHRFFLSGEHGTVKAEGQLFRLALESLGLRPDEVLMVGDNPSNDGHAVLHGIRTLLLPLPLSGAPRGLADVIKLL</sequence>
<dbReference type="InterPro" id="IPR023214">
    <property type="entry name" value="HAD_sf"/>
</dbReference>
<dbReference type="NCBIfam" id="TIGR01549">
    <property type="entry name" value="HAD-SF-IA-v1"/>
    <property type="match status" value="1"/>
</dbReference>
<dbReference type="InterPro" id="IPR036412">
    <property type="entry name" value="HAD-like_sf"/>
</dbReference>